<organism evidence="2 3">
    <name type="scientific">Dyadobacter soli</name>
    <dbReference type="NCBI Taxonomy" id="659014"/>
    <lineage>
        <taxon>Bacteria</taxon>
        <taxon>Pseudomonadati</taxon>
        <taxon>Bacteroidota</taxon>
        <taxon>Cytophagia</taxon>
        <taxon>Cytophagales</taxon>
        <taxon>Spirosomataceae</taxon>
        <taxon>Dyadobacter</taxon>
    </lineage>
</organism>
<protein>
    <recommendedName>
        <fullName evidence="4">Zinc-finger</fullName>
    </recommendedName>
</protein>
<keyword evidence="1" id="KW-0812">Transmembrane</keyword>
<keyword evidence="1" id="KW-0472">Membrane</keyword>
<accession>A0A1G7BTK3</accession>
<keyword evidence="1" id="KW-1133">Transmembrane helix</keyword>
<evidence type="ECO:0000313" key="2">
    <source>
        <dbReference type="EMBL" id="SDE30327.1"/>
    </source>
</evidence>
<evidence type="ECO:0008006" key="4">
    <source>
        <dbReference type="Google" id="ProtNLM"/>
    </source>
</evidence>
<sequence length="237" mass="27495">MENEDPTERIDRYLDETLTPAEKAAFESEMAADADFRLEVEAQEAVRNLISNQAEKEDLRQLFATFHSEMEAAPARKDAEQDNEDLLKRKNGIQRKLNWGNWSYTAIAASVAILIIGVWTVWNNINQTDNGLTGNQEIRVDERNEVFRVPLLSWKTVDFKPVLQDKQTIDATIIRSKAYRSHYRFNDILEIYSDKLTEKQQKISIAYDVDTRQYRLHIGKSSYAIRKTDEIMPLPLP</sequence>
<dbReference type="RefSeq" id="WP_090148223.1">
    <property type="nucleotide sequence ID" value="NZ_FNAN01000004.1"/>
</dbReference>
<gene>
    <name evidence="2" type="ORF">SAMN04487996_104304</name>
</gene>
<evidence type="ECO:0000256" key="1">
    <source>
        <dbReference type="SAM" id="Phobius"/>
    </source>
</evidence>
<dbReference type="STRING" id="659014.SAMN04487996_104304"/>
<dbReference type="Proteomes" id="UP000198748">
    <property type="component" value="Unassembled WGS sequence"/>
</dbReference>
<feature type="transmembrane region" description="Helical" evidence="1">
    <location>
        <begin position="99"/>
        <end position="122"/>
    </location>
</feature>
<dbReference type="EMBL" id="FNAN01000004">
    <property type="protein sequence ID" value="SDE30327.1"/>
    <property type="molecule type" value="Genomic_DNA"/>
</dbReference>
<proteinExistence type="predicted"/>
<keyword evidence="3" id="KW-1185">Reference proteome</keyword>
<evidence type="ECO:0000313" key="3">
    <source>
        <dbReference type="Proteomes" id="UP000198748"/>
    </source>
</evidence>
<dbReference type="AlphaFoldDB" id="A0A1G7BTK3"/>
<reference evidence="3" key="1">
    <citation type="submission" date="2016-10" db="EMBL/GenBank/DDBJ databases">
        <authorList>
            <person name="Varghese N."/>
            <person name="Submissions S."/>
        </authorList>
    </citation>
    <scope>NUCLEOTIDE SEQUENCE [LARGE SCALE GENOMIC DNA]</scope>
    <source>
        <strain evidence="3">DSM 25329</strain>
    </source>
</reference>
<name>A0A1G7BTK3_9BACT</name>
<dbReference type="OrthoDB" id="977164at2"/>